<dbReference type="InterPro" id="IPR006162">
    <property type="entry name" value="Ppantetheine_attach_site"/>
</dbReference>
<dbReference type="Gene3D" id="3.10.129.110">
    <property type="entry name" value="Polyketide synthase dehydratase"/>
    <property type="match status" value="1"/>
</dbReference>
<dbReference type="SMART" id="SM00827">
    <property type="entry name" value="PKS_AT"/>
    <property type="match status" value="1"/>
</dbReference>
<dbReference type="Pfam" id="PF00550">
    <property type="entry name" value="PP-binding"/>
    <property type="match status" value="2"/>
</dbReference>
<evidence type="ECO:0000259" key="9">
    <source>
        <dbReference type="PROSITE" id="PS50075"/>
    </source>
</evidence>
<evidence type="ECO:0000256" key="4">
    <source>
        <dbReference type="ARBA" id="ARBA00022603"/>
    </source>
</evidence>
<dbReference type="InterPro" id="IPR016039">
    <property type="entry name" value="Thiolase-like"/>
</dbReference>
<evidence type="ECO:0000259" key="10">
    <source>
        <dbReference type="PROSITE" id="PS51387"/>
    </source>
</evidence>
<dbReference type="Pfam" id="PF14765">
    <property type="entry name" value="PS-DH"/>
    <property type="match status" value="1"/>
</dbReference>
<comment type="pathway">
    <text evidence="1">Secondary metabolite biosynthesis; terpenoid biosynthesis.</text>
</comment>
<evidence type="ECO:0000256" key="5">
    <source>
        <dbReference type="ARBA" id="ARBA00022679"/>
    </source>
</evidence>
<dbReference type="InterPro" id="IPR042104">
    <property type="entry name" value="PKS_dehydratase_sf"/>
</dbReference>
<dbReference type="InterPro" id="IPR036736">
    <property type="entry name" value="ACP-like_sf"/>
</dbReference>
<dbReference type="InterPro" id="IPR049551">
    <property type="entry name" value="PKS_DH_C"/>
</dbReference>
<dbReference type="InterPro" id="IPR013217">
    <property type="entry name" value="Methyltransf_12"/>
</dbReference>
<dbReference type="PROSITE" id="PS00606">
    <property type="entry name" value="KS3_1"/>
    <property type="match status" value="1"/>
</dbReference>
<dbReference type="EMBL" id="KB708092">
    <property type="protein sequence ID" value="EMR80977.1"/>
    <property type="molecule type" value="Genomic_DNA"/>
</dbReference>
<dbReference type="SUPFAM" id="SSF53474">
    <property type="entry name" value="alpha/beta-Hydrolases"/>
    <property type="match status" value="1"/>
</dbReference>
<dbReference type="SUPFAM" id="SSF47336">
    <property type="entry name" value="ACP-like"/>
    <property type="match status" value="2"/>
</dbReference>
<dbReference type="InterPro" id="IPR018201">
    <property type="entry name" value="Ketoacyl_synth_AS"/>
</dbReference>
<dbReference type="Gene3D" id="3.40.462.20">
    <property type="match status" value="1"/>
</dbReference>
<feature type="region of interest" description="Disordered" evidence="8">
    <location>
        <begin position="1617"/>
        <end position="1649"/>
    </location>
</feature>
<sequence length="3089" mass="340406">MLSTIDEMPSVAIFCPQSKAPQKTYLDRLHSFLCRNPFLKPFVRDIQDLPQTWETFANYREDIAALNQGPRYMKNLSEWITTGESEPIANAMSGILSLPLLVIIQIGQYFQFLELKGMKHFEFLNQLRNGGGVQGYCGGLLPAMVIACSKDETELARYASVAMRIALGIGAYGELGDDESIPGPTTIVVRLKNVGQGEEIVSKFPGVHISAVTDPKTISMVGSVPVLAKVQAYAREQGLLVQEMHLRGKVHNPENEDLSIELCGLCDKIDFLQLPPVSALQAPMRSNRTGHLFENESLSHEAVQTILASRCEWYTLLTELADDLEKSGRKSHVFATFGIGDCVPLAPFHKKQLRITKLDVLSAINKAVPSALKLQKDSHYAFPSDAVAVIGASCRLPGANNLEELWDLISKGTSVAKEVPNDRFDIHHSFRASQDWKFAGKRKFFGNFLENVEDFDHAFFRTNPREAVNMDPQQRILLELAYEAMESSGYLRSHKRENNDPIGCFIGASFVEYLDNTNSNAPTAYTSTGTIRAFLCGKISYYFGWSGPSEVIDTACSSSLVAIHRAVRAIQSGECPMALTGGINIMTGINNYLDLAKAGFLSPTGQCKPFCESADGYCRAEGGGLIVLKLLKQAVADGDQILSVIPGAATNQGGLSSSLTIPSSPAQVQLYQNILNKAKMKADQVSYVEAHGTGTQAGDPLEVASIREVFGGSERTNSLYLGSIKGNIGHCETGAGVAGLVKLIAMINKGVIPPLASHNNLNPKIPALEPDRMAITTKAIPWIAKFRAACVNSYGAAGSNAAMLLCEGPRQYIEAPKTPLQFGAKYPVILSASTKDSLLKYARILGEYLAVASPKPSLDDLAFTLSERREHHKFRCITTASDIDQLIQILRADSQSCFEIPQAPKHTVLVFGGQSKQIVGLDKNLYQSHPQLRGYIDNCNNLVTNLGFSAILPAVFQSEPITDIVALQCGTFAMQYACAKCWIDAGLRIDAVVGHSFGELTAMTVAGVLSLQDGLKLIATRASLMQMKWGPERGTMLAIHANKELVQEIIACIDLGARELEIACLNAPTSHIVVGNLSSITKAEELLKIDSRFNCIKSQRLDVSHGFHSKFTESLLSDIDEFSKTLTFNQAKIPLESCTLEPLDEILPGRLSKHTRDPVYFLHAIRRIEQRLGPCVFLEAGMDSPGIAMTKRAVQEPDNHCFQEMKLTNSQNPTAVLSTITTNLWREGIPVSFWTFLLPPQESEYKQIWLPPYQFQRTPHWLENIDRVVEAQDKISSIIPKNTEKLEIQALKQLVMKKDGSRNEYKIHIDTERFIRIVSGHAVRKQPLCPASMYMECAAMALQIAGADVETKSMFFDGLTFQAPLGVDMKREVSLVLEDSSTPQTWSFIVKSSLKTDSKSRPIVHAKGMIGLTAQPQLSTYERLISDRVHALVKKPNTEKLMSKRAYGLFSTVVHYSSFLHGISNITMDGNQAIAEIELPPFPVEVQESTINHICDTIALDTFIQVVGLLINSSSHCSSDEVYVATGVESTIMSASSCDFKNCKYWTVYAMFTPTSNTQATGDIYVFTRDGKLVMTSTGVGFTKLLITKLEKMLAAANPKSSNNIPLEEKLMRTLTPITTPGSPIENDSRSSIDDSDDEGPPTPTDLVSGADNLKNLIASYTGLSDTEIIDDANIGDLGVDSLAAVELAEELQAKFGKEIASEDLMMSSYANLLRIFVSASQPRKSKPIRTKIVPAEISQQTPDASDMHDRNSLQREKVLQMISEICGAPIDEIRDSAALQDLGVDSLSAVELKSELEDAFSIEIDDDDLSLESTVKEVLKYLGIEAIQKQQKPIAGVPSYDASSSSSSERAMESSPIVLANPMDVMEKCQAAFEPAAMKLGYINYWSEVGPKQDELLIAYIAEAFKTLDVNLWKLVNGQELPKITYLPKHLKVMTRYMEILQSGGIIEKKGSKYLRTSRTLRNTSSNDLLQDLLRKYPAYAAETRLMELTGPKLASCLIGKADPVALMFGSATAQRIMGDYYTTSPMLGTLTEQLVDFMRQIVIDTTGNAPIKILEVGAGFGGTTTRLAEVLQEIGRSVEYTFTDISPSLVKNAKAKFAKYDWMKFQTFNLEKDIPANMRGQYDIAIGTNCVHATTNKTSSTTHLRETLRDGGFVVLSEVTKLIDWYDVVYGLLDGWWLGNDADYPLQPPEFWMECFKKAGYASASYTEGPTPDSNTQRLLIASTKLLKTPNREIATKQKSKLCHKIDTVTYKIVDGVEVLADVFLPEVAPINPMPIALMIHGGGHMTLSRKAIRPAQTSLLLANNVIPVSLDYTLCPEVDLINGPIADIRDAYIWAQTKLPGLVSDERIKIDPTKIVMIGWSTGGHLAMTTAWTTKDIGLEPPCAILAFYSPTDFESGDLDISRANQYPGRKLSLNAIRKSLSKRPITNYDADSSDSTGLGWVRPGDPRSELVLSLFKEGNGLSIMLNGISDDDWRRNPDPERVAFISPMAQLRSGRYTTPTFLIHGEDDEIVPFHTAKKFVTALKEHGCTNNLNYGESKEYRIIAWLDTAFINTEIPESIFSLSFYISATSFPISQPIMMLKMLILTFLLSLFHQTSAFNNLSVNALAAHFSEILSPRSQVWLPGSVNYTSAITQRWTIYPPAEPTYILALKPALPSDIQTIIQFASKHNVPFMATGGGHGYSSTLHSCKNGIDIDLGFFHDIKIDKEASTITIGGSVKFGELIQPLFDVGKEIRLAQCVGVVGATLGAGLGPYTGLHGLVIDALLEVKYVTGTGELITASKTENPELFWGARGAGHQFGVVYEATYVAHDATNDGQLIVASMRFQSSENASLWEILKDIGNNQPGEMSLALQVNWNDEFGGLNIMINAKWVGSMEEALIAFSPFLSLSPIQKSITKIPWTSLYDLSVPGGKSSSCDRGTKSSNWAVNLYTVSIPTFTHTFQKLARFYSDFPSSRTSFWSIEKFANSVTLSTQDDETAYPWRNTTIYTFVGLQIDDESQDDAINAFGASFQAEMAESSGYDDLRVYINYGRNEGEEVWYSERKLPRLKALKRKYDPLELFSHYNPMRISQHDEKDIDYGHFERGLK</sequence>
<dbReference type="PROSITE" id="PS50075">
    <property type="entry name" value="CARRIER"/>
    <property type="match status" value="2"/>
</dbReference>
<dbReference type="Gene3D" id="3.30.70.3290">
    <property type="match status" value="1"/>
</dbReference>
<gene>
    <name evidence="13" type="ORF">BcDW1_10428</name>
</gene>
<evidence type="ECO:0000256" key="3">
    <source>
        <dbReference type="ARBA" id="ARBA00022553"/>
    </source>
</evidence>
<dbReference type="Pfam" id="PF08242">
    <property type="entry name" value="Methyltransf_12"/>
    <property type="match status" value="1"/>
</dbReference>
<dbReference type="InterPro" id="IPR029063">
    <property type="entry name" value="SAM-dependent_MTases_sf"/>
</dbReference>
<dbReference type="GO" id="GO:0031177">
    <property type="term" value="F:phosphopantetheine binding"/>
    <property type="evidence" value="ECO:0007669"/>
    <property type="project" value="InterPro"/>
</dbReference>
<dbReference type="InterPro" id="IPR032088">
    <property type="entry name" value="SAT"/>
</dbReference>
<dbReference type="InterPro" id="IPR016036">
    <property type="entry name" value="Malonyl_transacylase_ACP-bd"/>
</dbReference>
<feature type="domain" description="PKS/mFAS DH" evidence="12">
    <location>
        <begin position="1288"/>
        <end position="1591"/>
    </location>
</feature>
<evidence type="ECO:0000259" key="11">
    <source>
        <dbReference type="PROSITE" id="PS52004"/>
    </source>
</evidence>
<keyword evidence="2" id="KW-0596">Phosphopantetheine</keyword>
<dbReference type="PROSITE" id="PS00012">
    <property type="entry name" value="PHOSPHOPANTETHEINE"/>
    <property type="match status" value="1"/>
</dbReference>
<dbReference type="InterPro" id="IPR029058">
    <property type="entry name" value="AB_hydrolase_fold"/>
</dbReference>
<dbReference type="GO" id="GO:0032259">
    <property type="term" value="P:methylation"/>
    <property type="evidence" value="ECO:0007669"/>
    <property type="project" value="UniProtKB-KW"/>
</dbReference>
<dbReference type="SUPFAM" id="SSF55048">
    <property type="entry name" value="Probable ACP-binding domain of malonyl-CoA ACP transacylase"/>
    <property type="match status" value="1"/>
</dbReference>
<evidence type="ECO:0000313" key="13">
    <source>
        <dbReference type="EMBL" id="EMR80977.1"/>
    </source>
</evidence>
<dbReference type="InterPro" id="IPR049900">
    <property type="entry name" value="PKS_mFAS_DH"/>
</dbReference>
<dbReference type="InterPro" id="IPR016166">
    <property type="entry name" value="FAD-bd_PCMH"/>
</dbReference>
<dbReference type="CDD" id="cd02440">
    <property type="entry name" value="AdoMet_MTases"/>
    <property type="match status" value="1"/>
</dbReference>
<dbReference type="GO" id="GO:0006633">
    <property type="term" value="P:fatty acid biosynthetic process"/>
    <property type="evidence" value="ECO:0007669"/>
    <property type="project" value="InterPro"/>
</dbReference>
<accession>M7UC51</accession>
<proteinExistence type="predicted"/>
<dbReference type="InterPro" id="IPR014030">
    <property type="entry name" value="Ketoacyl_synth_N"/>
</dbReference>
<dbReference type="InterPro" id="IPR006094">
    <property type="entry name" value="Oxid_FAD_bind_N"/>
</dbReference>
<evidence type="ECO:0000256" key="6">
    <source>
        <dbReference type="ARBA" id="ARBA00023268"/>
    </source>
</evidence>
<dbReference type="InterPro" id="IPR049492">
    <property type="entry name" value="BD-FAE-like_dom"/>
</dbReference>
<dbReference type="InterPro" id="IPR050091">
    <property type="entry name" value="PKS_NRPS_Biosynth_Enz"/>
</dbReference>
<dbReference type="InterPro" id="IPR009081">
    <property type="entry name" value="PP-bd_ACP"/>
</dbReference>
<dbReference type="PROSITE" id="PS51387">
    <property type="entry name" value="FAD_PCMH"/>
    <property type="match status" value="1"/>
</dbReference>
<dbReference type="Proteomes" id="UP000012045">
    <property type="component" value="Unassembled WGS sequence"/>
</dbReference>
<dbReference type="InterPro" id="IPR016169">
    <property type="entry name" value="FAD-bd_PCMH_sub2"/>
</dbReference>
<dbReference type="OrthoDB" id="429813at2759"/>
<dbReference type="InterPro" id="IPR014043">
    <property type="entry name" value="Acyl_transferase_dom"/>
</dbReference>
<evidence type="ECO:0000256" key="2">
    <source>
        <dbReference type="ARBA" id="ARBA00022450"/>
    </source>
</evidence>
<evidence type="ECO:0000313" key="14">
    <source>
        <dbReference type="Proteomes" id="UP000012045"/>
    </source>
</evidence>
<organism evidence="13 14">
    <name type="scientific">Botryotinia fuckeliana (strain BcDW1)</name>
    <name type="common">Noble rot fungus</name>
    <name type="synonym">Botrytis cinerea</name>
    <dbReference type="NCBI Taxonomy" id="1290391"/>
    <lineage>
        <taxon>Eukaryota</taxon>
        <taxon>Fungi</taxon>
        <taxon>Dikarya</taxon>
        <taxon>Ascomycota</taxon>
        <taxon>Pezizomycotina</taxon>
        <taxon>Leotiomycetes</taxon>
        <taxon>Helotiales</taxon>
        <taxon>Sclerotiniaceae</taxon>
        <taxon>Botrytis</taxon>
    </lineage>
</organism>
<dbReference type="Pfam" id="PF18558">
    <property type="entry name" value="HTH_51"/>
    <property type="match status" value="1"/>
</dbReference>
<evidence type="ECO:0000256" key="8">
    <source>
        <dbReference type="SAM" id="MobiDB-lite"/>
    </source>
</evidence>
<dbReference type="SUPFAM" id="SSF53901">
    <property type="entry name" value="Thiolase-like"/>
    <property type="match status" value="1"/>
</dbReference>
<dbReference type="CDD" id="cd00833">
    <property type="entry name" value="PKS"/>
    <property type="match status" value="1"/>
</dbReference>
<name>M7UC51_BOTF1</name>
<dbReference type="Gene3D" id="3.40.366.10">
    <property type="entry name" value="Malonyl-Coenzyme A Acyl Carrier Protein, domain 2"/>
    <property type="match status" value="2"/>
</dbReference>
<dbReference type="GO" id="GO:0008168">
    <property type="term" value="F:methyltransferase activity"/>
    <property type="evidence" value="ECO:0007669"/>
    <property type="project" value="UniProtKB-KW"/>
</dbReference>
<feature type="domain" description="Ketosynthase family 3 (KS3)" evidence="11">
    <location>
        <begin position="384"/>
        <end position="807"/>
    </location>
</feature>
<feature type="domain" description="FAD-binding PCMH-type" evidence="10">
    <location>
        <begin position="2643"/>
        <end position="2815"/>
    </location>
</feature>
<keyword evidence="4" id="KW-0489">Methyltransferase</keyword>
<dbReference type="Gene3D" id="3.40.50.150">
    <property type="entry name" value="Vaccinia Virus protein VP39"/>
    <property type="match status" value="1"/>
</dbReference>
<dbReference type="Pfam" id="PF20434">
    <property type="entry name" value="BD-FAE"/>
    <property type="match status" value="1"/>
</dbReference>
<dbReference type="Pfam" id="PF01565">
    <property type="entry name" value="FAD_binding_4"/>
    <property type="match status" value="1"/>
</dbReference>
<evidence type="ECO:0000256" key="7">
    <source>
        <dbReference type="PROSITE-ProRule" id="PRU01363"/>
    </source>
</evidence>
<keyword evidence="5" id="KW-0808">Transferase</keyword>
<keyword evidence="3" id="KW-0597">Phosphoprotein</keyword>
<dbReference type="PANTHER" id="PTHR43775:SF21">
    <property type="entry name" value="NON-REDUCING POLYKETIDE SYNTHASE AUSA-RELATED"/>
    <property type="match status" value="1"/>
</dbReference>
<dbReference type="Gene3D" id="3.40.50.1820">
    <property type="entry name" value="alpha/beta hydrolase"/>
    <property type="match status" value="1"/>
</dbReference>
<dbReference type="InterPro" id="IPR041068">
    <property type="entry name" value="HTH_51"/>
</dbReference>
<dbReference type="HOGENOM" id="CLU_000022_6_3_1"/>
<dbReference type="GO" id="GO:0004312">
    <property type="term" value="F:fatty acid synthase activity"/>
    <property type="evidence" value="ECO:0007669"/>
    <property type="project" value="TreeGrafter"/>
</dbReference>
<reference evidence="14" key="1">
    <citation type="journal article" date="2013" name="Genome Announc.">
        <title>Draft genome sequence of Botrytis cinerea BcDW1, inoculum for noble rot of grape berries.</title>
        <authorList>
            <person name="Blanco-Ulate B."/>
            <person name="Allen G."/>
            <person name="Powell A.L."/>
            <person name="Cantu D."/>
        </authorList>
    </citation>
    <scope>NUCLEOTIDE SEQUENCE [LARGE SCALE GENOMIC DNA]</scope>
    <source>
        <strain evidence="14">BcDW1</strain>
    </source>
</reference>
<dbReference type="PROSITE" id="PS52019">
    <property type="entry name" value="PKS_MFAS_DH"/>
    <property type="match status" value="1"/>
</dbReference>
<dbReference type="SMART" id="SM00825">
    <property type="entry name" value="PKS_KS"/>
    <property type="match status" value="1"/>
</dbReference>
<dbReference type="Gene3D" id="3.30.465.10">
    <property type="match status" value="1"/>
</dbReference>
<evidence type="ECO:0000256" key="1">
    <source>
        <dbReference type="ARBA" id="ARBA00004721"/>
    </source>
</evidence>
<dbReference type="SUPFAM" id="SSF53335">
    <property type="entry name" value="S-adenosyl-L-methionine-dependent methyltransferases"/>
    <property type="match status" value="1"/>
</dbReference>
<dbReference type="Pfam" id="PF00698">
    <property type="entry name" value="Acyl_transf_1"/>
    <property type="match status" value="1"/>
</dbReference>
<dbReference type="GO" id="GO:0071949">
    <property type="term" value="F:FAD binding"/>
    <property type="evidence" value="ECO:0007669"/>
    <property type="project" value="InterPro"/>
</dbReference>
<dbReference type="Gene3D" id="1.10.1200.10">
    <property type="entry name" value="ACP-like"/>
    <property type="match status" value="2"/>
</dbReference>
<dbReference type="GO" id="GO:0044550">
    <property type="term" value="P:secondary metabolite biosynthetic process"/>
    <property type="evidence" value="ECO:0007669"/>
    <property type="project" value="TreeGrafter"/>
</dbReference>
<dbReference type="InterPro" id="IPR020806">
    <property type="entry name" value="PKS_PP-bd"/>
</dbReference>
<dbReference type="InterPro" id="IPR001227">
    <property type="entry name" value="Ac_transferase_dom_sf"/>
</dbReference>
<dbReference type="GO" id="GO:0004315">
    <property type="term" value="F:3-oxoacyl-[acyl-carrier-protein] synthase activity"/>
    <property type="evidence" value="ECO:0007669"/>
    <property type="project" value="InterPro"/>
</dbReference>
<dbReference type="Pfam" id="PF22621">
    <property type="entry name" value="CurL-like_PKS_C"/>
    <property type="match status" value="1"/>
</dbReference>
<dbReference type="InterPro" id="IPR036318">
    <property type="entry name" value="FAD-bd_PCMH-like_sf"/>
</dbReference>
<feature type="domain" description="Carrier" evidence="9">
    <location>
        <begin position="1645"/>
        <end position="1722"/>
    </location>
</feature>
<dbReference type="SUPFAM" id="SSF56176">
    <property type="entry name" value="FAD-binding/transporter-associated domain-like"/>
    <property type="match status" value="1"/>
</dbReference>
<feature type="region of interest" description="N-terminal hotdog fold" evidence="7">
    <location>
        <begin position="1288"/>
        <end position="1417"/>
    </location>
</feature>
<dbReference type="InterPro" id="IPR014031">
    <property type="entry name" value="Ketoacyl_synth_C"/>
</dbReference>
<dbReference type="SUPFAM" id="SSF52151">
    <property type="entry name" value="FabD/lysophospholipase-like"/>
    <property type="match status" value="1"/>
</dbReference>
<dbReference type="InterPro" id="IPR016035">
    <property type="entry name" value="Acyl_Trfase/lysoPLipase"/>
</dbReference>
<dbReference type="Pfam" id="PF00109">
    <property type="entry name" value="ketoacyl-synt"/>
    <property type="match status" value="1"/>
</dbReference>
<dbReference type="Gene3D" id="3.40.47.10">
    <property type="match status" value="1"/>
</dbReference>
<dbReference type="InterPro" id="IPR020841">
    <property type="entry name" value="PKS_Beta-ketoAc_synthase_dom"/>
</dbReference>
<dbReference type="PROSITE" id="PS52004">
    <property type="entry name" value="KS3_2"/>
    <property type="match status" value="1"/>
</dbReference>
<protein>
    <submittedName>
        <fullName evidence="13">Putative polyketide synthase protein</fullName>
    </submittedName>
</protein>
<dbReference type="STRING" id="1290391.M7UC51"/>
<keyword evidence="6" id="KW-0511">Multifunctional enzyme</keyword>
<feature type="active site" description="Proton acceptor; for dehydratase activity" evidence="7">
    <location>
        <position position="1321"/>
    </location>
</feature>
<dbReference type="PANTHER" id="PTHR43775">
    <property type="entry name" value="FATTY ACID SYNTHASE"/>
    <property type="match status" value="1"/>
</dbReference>
<dbReference type="Pfam" id="PF16073">
    <property type="entry name" value="SAT"/>
    <property type="match status" value="1"/>
</dbReference>
<feature type="domain" description="Carrier" evidence="9">
    <location>
        <begin position="1753"/>
        <end position="1827"/>
    </location>
</feature>
<feature type="active site" description="Proton donor; for dehydratase activity" evidence="7">
    <location>
        <position position="1501"/>
    </location>
</feature>
<dbReference type="Pfam" id="PF02801">
    <property type="entry name" value="Ketoacyl-synt_C"/>
    <property type="match status" value="1"/>
</dbReference>
<dbReference type="SMART" id="SM00823">
    <property type="entry name" value="PKS_PP"/>
    <property type="match status" value="2"/>
</dbReference>
<evidence type="ECO:0000259" key="12">
    <source>
        <dbReference type="PROSITE" id="PS52019"/>
    </source>
</evidence>
<feature type="region of interest" description="C-terminal hotdog fold" evidence="7">
    <location>
        <begin position="1438"/>
        <end position="1591"/>
    </location>
</feature>